<organism evidence="2 3">
    <name type="scientific">Halonotius pteroides</name>
    <dbReference type="NCBI Taxonomy" id="268735"/>
    <lineage>
        <taxon>Archaea</taxon>
        <taxon>Methanobacteriati</taxon>
        <taxon>Methanobacteriota</taxon>
        <taxon>Stenosarchaea group</taxon>
        <taxon>Halobacteria</taxon>
        <taxon>Halobacteriales</taxon>
        <taxon>Haloferacaceae</taxon>
        <taxon>Halonotius</taxon>
    </lineage>
</organism>
<dbReference type="EMBL" id="QMDW01000006">
    <property type="protein sequence ID" value="RJX50384.1"/>
    <property type="molecule type" value="Genomic_DNA"/>
</dbReference>
<dbReference type="AlphaFoldDB" id="A0A3A6Q0S0"/>
<evidence type="ECO:0000313" key="2">
    <source>
        <dbReference type="EMBL" id="RJX50384.1"/>
    </source>
</evidence>
<dbReference type="Proteomes" id="UP000281564">
    <property type="component" value="Unassembled WGS sequence"/>
</dbReference>
<evidence type="ECO:0000313" key="3">
    <source>
        <dbReference type="Proteomes" id="UP000281564"/>
    </source>
</evidence>
<feature type="transmembrane region" description="Helical" evidence="1">
    <location>
        <begin position="12"/>
        <end position="31"/>
    </location>
</feature>
<proteinExistence type="predicted"/>
<dbReference type="RefSeq" id="WP_120083972.1">
    <property type="nucleotide sequence ID" value="NZ_QMDW01000006.1"/>
</dbReference>
<protein>
    <recommendedName>
        <fullName evidence="4">Proton-conducting membrane transporter</fullName>
    </recommendedName>
</protein>
<sequence length="125" mass="12583">MTDTDGSDRAAAALAVTALFAVIATMAFGAAGSFPAPTGFPADASIVHNIGYALFDIGLGEIPAEGFLAAFLIIALALDVALDAAIYLAKREDEGSIVSALTDGGREIVAGDVAERDPADKGGDR</sequence>
<evidence type="ECO:0008006" key="4">
    <source>
        <dbReference type="Google" id="ProtNLM"/>
    </source>
</evidence>
<feature type="transmembrane region" description="Helical" evidence="1">
    <location>
        <begin position="67"/>
        <end position="89"/>
    </location>
</feature>
<keyword evidence="1" id="KW-0472">Membrane</keyword>
<keyword evidence="1" id="KW-1133">Transmembrane helix</keyword>
<keyword evidence="3" id="KW-1185">Reference proteome</keyword>
<reference evidence="2 3" key="1">
    <citation type="submission" date="2018-06" db="EMBL/GenBank/DDBJ databases">
        <title>Halonotius sp. F13-13 a new haloarchaeeon isolated from a solar saltern from Isla Cristina, Huelva, Spain.</title>
        <authorList>
            <person name="Duran-Viseras A."/>
            <person name="Sanchez-Porro C."/>
            <person name="Ventosa A."/>
        </authorList>
    </citation>
    <scope>NUCLEOTIDE SEQUENCE [LARGE SCALE GENOMIC DNA]</scope>
    <source>
        <strain evidence="2 3">CECT 7525</strain>
    </source>
</reference>
<evidence type="ECO:0000256" key="1">
    <source>
        <dbReference type="SAM" id="Phobius"/>
    </source>
</evidence>
<gene>
    <name evidence="2" type="ORF">DP106_05655</name>
</gene>
<accession>A0A3A6Q0S0</accession>
<keyword evidence="1" id="KW-0812">Transmembrane</keyword>
<comment type="caution">
    <text evidence="2">The sequence shown here is derived from an EMBL/GenBank/DDBJ whole genome shotgun (WGS) entry which is preliminary data.</text>
</comment>
<name>A0A3A6Q0S0_9EURY</name>
<dbReference type="OrthoDB" id="214784at2157"/>